<dbReference type="Pfam" id="PF00855">
    <property type="entry name" value="PWWP"/>
    <property type="match status" value="1"/>
</dbReference>
<feature type="compositionally biased region" description="Basic and acidic residues" evidence="2">
    <location>
        <begin position="212"/>
        <end position="236"/>
    </location>
</feature>
<feature type="compositionally biased region" description="Basic and acidic residues" evidence="2">
    <location>
        <begin position="453"/>
        <end position="471"/>
    </location>
</feature>
<protein>
    <recommendedName>
        <fullName evidence="7">ENHANCER OF AG-4 protein 2</fullName>
    </recommendedName>
</protein>
<evidence type="ECO:0000259" key="4">
    <source>
        <dbReference type="PROSITE" id="PS51391"/>
    </source>
</evidence>
<evidence type="ECO:0000313" key="5">
    <source>
        <dbReference type="EMBL" id="WVZ95605.1"/>
    </source>
</evidence>
<dbReference type="PRINTS" id="PR01217">
    <property type="entry name" value="PRICHEXTENSN"/>
</dbReference>
<evidence type="ECO:0000256" key="2">
    <source>
        <dbReference type="SAM" id="MobiDB-lite"/>
    </source>
</evidence>
<accession>A0AAQ3XER6</accession>
<dbReference type="PROSITE" id="PS51391">
    <property type="entry name" value="CID"/>
    <property type="match status" value="1"/>
</dbReference>
<gene>
    <name evidence="5" type="ORF">U9M48_041343</name>
</gene>
<proteinExistence type="predicted"/>
<feature type="compositionally biased region" description="Pro residues" evidence="2">
    <location>
        <begin position="1100"/>
        <end position="1175"/>
    </location>
</feature>
<feature type="region of interest" description="Disordered" evidence="2">
    <location>
        <begin position="267"/>
        <end position="388"/>
    </location>
</feature>
<reference evidence="5 6" key="1">
    <citation type="submission" date="2024-02" db="EMBL/GenBank/DDBJ databases">
        <title>High-quality chromosome-scale genome assembly of Pensacola bahiagrass (Paspalum notatum Flugge var. saurae).</title>
        <authorList>
            <person name="Vega J.M."/>
            <person name="Podio M."/>
            <person name="Orjuela J."/>
            <person name="Siena L.A."/>
            <person name="Pessino S.C."/>
            <person name="Combes M.C."/>
            <person name="Mariac C."/>
            <person name="Albertini E."/>
            <person name="Pupilli F."/>
            <person name="Ortiz J.P.A."/>
            <person name="Leblanc O."/>
        </authorList>
    </citation>
    <scope>NUCLEOTIDE SEQUENCE [LARGE SCALE GENOMIC DNA]</scope>
    <source>
        <strain evidence="5">R1</strain>
        <tissue evidence="5">Leaf</tissue>
    </source>
</reference>
<feature type="compositionally biased region" description="Polar residues" evidence="2">
    <location>
        <begin position="608"/>
        <end position="631"/>
    </location>
</feature>
<dbReference type="InterPro" id="IPR006569">
    <property type="entry name" value="CID_dom"/>
</dbReference>
<feature type="domain" description="PWWP" evidence="3">
    <location>
        <begin position="23"/>
        <end position="80"/>
    </location>
</feature>
<dbReference type="PANTHER" id="PTHR12550:SF70">
    <property type="entry name" value="JIL-1 ANCHORING AND STABILIZING PROTEIN, ISOFORM A"/>
    <property type="match status" value="1"/>
</dbReference>
<feature type="domain" description="CID" evidence="4">
    <location>
        <begin position="792"/>
        <end position="958"/>
    </location>
</feature>
<dbReference type="Gene3D" id="2.30.30.140">
    <property type="match status" value="1"/>
</dbReference>
<evidence type="ECO:0000313" key="6">
    <source>
        <dbReference type="Proteomes" id="UP001341281"/>
    </source>
</evidence>
<keyword evidence="1" id="KW-0507">mRNA processing</keyword>
<dbReference type="InterPro" id="IPR000313">
    <property type="entry name" value="PWWP_dom"/>
</dbReference>
<feature type="compositionally biased region" description="Basic and acidic residues" evidence="2">
    <location>
        <begin position="134"/>
        <end position="153"/>
    </location>
</feature>
<feature type="compositionally biased region" description="Basic and acidic residues" evidence="2">
    <location>
        <begin position="271"/>
        <end position="282"/>
    </location>
</feature>
<feature type="region of interest" description="Disordered" evidence="2">
    <location>
        <begin position="126"/>
        <end position="246"/>
    </location>
</feature>
<dbReference type="SUPFAM" id="SSF63748">
    <property type="entry name" value="Tudor/PWWP/MBT"/>
    <property type="match status" value="1"/>
</dbReference>
<feature type="region of interest" description="Disordered" evidence="2">
    <location>
        <begin position="402"/>
        <end position="653"/>
    </location>
</feature>
<sequence length="1485" mass="160871">MPPGARRGAKQVQASKWTREPQLGDLVLAKIKGYPHWPAKISRPEDHNQVPQHKKFFVYFYGTCEIGFVALSDLQEFTEETKNYLLDRAPSIKVPKRYGQSFSEAVEQICKAYDKLPKSSEAAAGALPDQTQDTTEHLVKSPDDGGLGRKEGDSPTDDSNTSGQGSGTEEDVKDGDHERGVHSLTVSQKKTPLLQDPEHPKIKKSLASKPAIDMHIKHEHSPTSARAETETEEVKVGKQNRPPEGLVLDPNLEVVCALEAPKKSKANKLLRNAERKGNKRADIGSSTGGTAPAAASDVVLNMSAARESREFKKSKVVRKQSPDTGLEKKDHNKFVHGKPDKQLIGKSSARLSSNKKSLPASVQRKTDSSADTRMAKKPRLMDMAGEADKIVTKNEKKLSISYEKHNSTKHEGSTAVDTGKSMIPDTGISDTAQGSEVLAPASGSVPQLTVADSAKKDSTMKEDASRVDRQLVKPKRRACRFDDDEDEGQRTPLHRTSTQSISTHMVPVEKAGTRGSFSSHVGNVPVKKSGPAREEKSRSARMSPAKHETFCSSPSLDKKHARHQVMGRRSIMGSADSAGMGNRINLVDRKSSGQTKAPTSSEMKKLHNSSSKQPHITPGNSHSRNYPTSEKNAFLPKSEETKANSKSGPQVATVVEHKVSTTLSAEHTWKRVHLKEDRSNSVDKAASEANPDSLKSIKHLIAAAQARRNLMASSHGKFDGSLTDNAGVASTPYGLPGLSPNPVFRIQSPPQSAFPESPGQRIVLKSPMEIDHEHGKSPKSRQASGSPSGGTDAVIARDALEGMIETLSRTKDSIGRATRHAIECSKYGIAGEIVELLVHKLESEPNLHRRIDLLFLVDSITQCSHSQRGVAGASYVPTVQAALPRLLGAAAPTGAGARENRRQCLKVSMLLLVLLVSFLTSESLFCCLALQVLRLWLERKIMPEDILRRYMGDIEVPNDDASASIMLKRPSRAERSVDDPIREMDDMLVDEYGSNTKIELSSFLSSKVFEDDEDFPQNNGSSPFISLPIESDVVQETEDTIAQASVKEHIIRPDHITTDAATEGPLELVSNKQQTDGAVEHCSRQGPAPEQAFIDQNELPPLPDGPPPLPSDSPPPPPPLPPSPPPATPPPPPPLPPSPASPPPPLPSGPPPQPAPPPLPTQAPPLPSIPPPVPSSPSSLGYQPPAPEYYRTPNGNQLPQMAGNASIQPTGNTPNFIPGVPVVPVNGQAAVNFVPSMPAEYGNNNVYMAPQTSNGNYQFRPTGVPFQQGNFSAFPSAQTPPIHSHSHIAQMNPMGQQPVPPPCNPYAVQPFPNSQSHYPSEEHWRMASGNFSPDDQHNNWLAGGRSLSCSEGPFVQDGFSRSNIDRSSMNPMNHQHTVLNHLPSGAPLPGFDMGSSGHWRRFELSATIGGFTSLFRDEGALAWGVTMRSAIVFDWTFYNVTSLKNVTETVTSFDSRFAGVDIGDLDGVEGSFCIQLDALDRRGKM</sequence>
<dbReference type="GO" id="GO:0005634">
    <property type="term" value="C:nucleus"/>
    <property type="evidence" value="ECO:0007669"/>
    <property type="project" value="UniProtKB-ARBA"/>
</dbReference>
<dbReference type="Pfam" id="PF04818">
    <property type="entry name" value="CID"/>
    <property type="match status" value="1"/>
</dbReference>
<dbReference type="EMBL" id="CP144753">
    <property type="protein sequence ID" value="WVZ95605.1"/>
    <property type="molecule type" value="Genomic_DNA"/>
</dbReference>
<dbReference type="PANTHER" id="PTHR12550">
    <property type="entry name" value="HEPATOMA-DERIVED GROWTH FACTOR-RELATED"/>
    <property type="match status" value="1"/>
</dbReference>
<feature type="compositionally biased region" description="Basic and acidic residues" evidence="2">
    <location>
        <begin position="325"/>
        <end position="343"/>
    </location>
</feature>
<feature type="compositionally biased region" description="Polar residues" evidence="2">
    <location>
        <begin position="494"/>
        <end position="503"/>
    </location>
</feature>
<name>A0AAQ3XER6_PASNO</name>
<keyword evidence="6" id="KW-1185">Reference proteome</keyword>
<evidence type="ECO:0008006" key="7">
    <source>
        <dbReference type="Google" id="ProtNLM"/>
    </source>
</evidence>
<feature type="region of interest" description="Disordered" evidence="2">
    <location>
        <begin position="1094"/>
        <end position="1212"/>
    </location>
</feature>
<dbReference type="Proteomes" id="UP001341281">
    <property type="component" value="Chromosome 09"/>
</dbReference>
<feature type="compositionally biased region" description="Low complexity" evidence="2">
    <location>
        <begin position="284"/>
        <end position="296"/>
    </location>
</feature>
<evidence type="ECO:0000259" key="3">
    <source>
        <dbReference type="PROSITE" id="PS50812"/>
    </source>
</evidence>
<dbReference type="SMART" id="SM00293">
    <property type="entry name" value="PWWP"/>
    <property type="match status" value="1"/>
</dbReference>
<organism evidence="5 6">
    <name type="scientific">Paspalum notatum var. saurae</name>
    <dbReference type="NCBI Taxonomy" id="547442"/>
    <lineage>
        <taxon>Eukaryota</taxon>
        <taxon>Viridiplantae</taxon>
        <taxon>Streptophyta</taxon>
        <taxon>Embryophyta</taxon>
        <taxon>Tracheophyta</taxon>
        <taxon>Spermatophyta</taxon>
        <taxon>Magnoliopsida</taxon>
        <taxon>Liliopsida</taxon>
        <taxon>Poales</taxon>
        <taxon>Poaceae</taxon>
        <taxon>PACMAD clade</taxon>
        <taxon>Panicoideae</taxon>
        <taxon>Andropogonodae</taxon>
        <taxon>Paspaleae</taxon>
        <taxon>Paspalinae</taxon>
        <taxon>Paspalum</taxon>
    </lineage>
</organism>
<feature type="compositionally biased region" description="Polar residues" evidence="2">
    <location>
        <begin position="592"/>
        <end position="601"/>
    </location>
</feature>
<feature type="compositionally biased region" description="Polar residues" evidence="2">
    <location>
        <begin position="1193"/>
        <end position="1212"/>
    </location>
</feature>
<dbReference type="PROSITE" id="PS50812">
    <property type="entry name" value="PWWP"/>
    <property type="match status" value="1"/>
</dbReference>
<dbReference type="SMART" id="SM00582">
    <property type="entry name" value="RPR"/>
    <property type="match status" value="1"/>
</dbReference>
<feature type="compositionally biased region" description="Basic and acidic residues" evidence="2">
    <location>
        <begin position="364"/>
        <end position="374"/>
    </location>
</feature>
<feature type="region of interest" description="Disordered" evidence="2">
    <location>
        <begin position="740"/>
        <end position="792"/>
    </location>
</feature>
<dbReference type="InterPro" id="IPR008942">
    <property type="entry name" value="ENTH_VHS"/>
</dbReference>
<dbReference type="GO" id="GO:0006397">
    <property type="term" value="P:mRNA processing"/>
    <property type="evidence" value="ECO:0007669"/>
    <property type="project" value="UniProtKB-KW"/>
</dbReference>
<feature type="compositionally biased region" description="Basic and acidic residues" evidence="2">
    <location>
        <begin position="402"/>
        <end position="412"/>
    </location>
</feature>
<evidence type="ECO:0000256" key="1">
    <source>
        <dbReference type="ARBA" id="ARBA00022664"/>
    </source>
</evidence>
<dbReference type="Gene3D" id="1.25.40.90">
    <property type="match status" value="1"/>
</dbReference>